<protein>
    <submittedName>
        <fullName evidence="2">Uncharacterized protein</fullName>
    </submittedName>
</protein>
<feature type="compositionally biased region" description="Polar residues" evidence="1">
    <location>
        <begin position="1"/>
        <end position="10"/>
    </location>
</feature>
<sequence>MSQPGINQDSATPAVPAPAPSARQPFVRPSVQHVGGLQTETLLSGEL</sequence>
<reference evidence="2 3" key="1">
    <citation type="submission" date="2020-08" db="EMBL/GenBank/DDBJ databases">
        <title>Genomic Encyclopedia of Type Strains, Phase IV (KMG-IV): sequencing the most valuable type-strain genomes for metagenomic binning, comparative biology and taxonomic classification.</title>
        <authorList>
            <person name="Goeker M."/>
        </authorList>
    </citation>
    <scope>NUCLEOTIDE SEQUENCE [LARGE SCALE GENOMIC DNA]</scope>
    <source>
        <strain evidence="2 3">DSM 29007</strain>
    </source>
</reference>
<evidence type="ECO:0000313" key="2">
    <source>
        <dbReference type="EMBL" id="MBB6073988.1"/>
    </source>
</evidence>
<evidence type="ECO:0000313" key="3">
    <source>
        <dbReference type="Proteomes" id="UP000582837"/>
    </source>
</evidence>
<gene>
    <name evidence="2" type="ORF">HNQ61_005669</name>
</gene>
<proteinExistence type="predicted"/>
<dbReference type="EMBL" id="JACHIA010000035">
    <property type="protein sequence ID" value="MBB6073988.1"/>
    <property type="molecule type" value="Genomic_DNA"/>
</dbReference>
<organism evidence="2 3">
    <name type="scientific">Longimicrobium terrae</name>
    <dbReference type="NCBI Taxonomy" id="1639882"/>
    <lineage>
        <taxon>Bacteria</taxon>
        <taxon>Pseudomonadati</taxon>
        <taxon>Gemmatimonadota</taxon>
        <taxon>Longimicrobiia</taxon>
        <taxon>Longimicrobiales</taxon>
        <taxon>Longimicrobiaceae</taxon>
        <taxon>Longimicrobium</taxon>
    </lineage>
</organism>
<dbReference type="AlphaFoldDB" id="A0A841H7M4"/>
<comment type="caution">
    <text evidence="2">The sequence shown here is derived from an EMBL/GenBank/DDBJ whole genome shotgun (WGS) entry which is preliminary data.</text>
</comment>
<name>A0A841H7M4_9BACT</name>
<dbReference type="Proteomes" id="UP000582837">
    <property type="component" value="Unassembled WGS sequence"/>
</dbReference>
<keyword evidence="3" id="KW-1185">Reference proteome</keyword>
<dbReference type="RefSeq" id="WP_170032000.1">
    <property type="nucleotide sequence ID" value="NZ_JABDTL010000001.1"/>
</dbReference>
<evidence type="ECO:0000256" key="1">
    <source>
        <dbReference type="SAM" id="MobiDB-lite"/>
    </source>
</evidence>
<feature type="region of interest" description="Disordered" evidence="1">
    <location>
        <begin position="1"/>
        <end position="29"/>
    </location>
</feature>
<accession>A0A841H7M4</accession>